<proteinExistence type="predicted"/>
<feature type="transmembrane region" description="Helical" evidence="2">
    <location>
        <begin position="61"/>
        <end position="83"/>
    </location>
</feature>
<sequence>MMDVKCKECHGSVDTKAKFCSHCGVSEPSINTEDVRIQGRPDSESFESTQSNLTRKQRASWFEVASTVFCWIFGVLFFLLGLLCLVVSLQGALLSFLAAALLLPPIRNKFYNRTNITIKPVLRLSAILFLFIGVIFFMIGQGTPTEYANPEDPELLTSENNSPSPEMKDYPATEATEAEEIEKRKNQLLLELRGIPASQYAQNEKKYNELVNLFPDNTFFLKKRDFYRSKRAEKEAKQLVKEGDRGNGESRVNFIENYTCKSGYSIMLRHIDDKDFIQINGTGWLPVAEYNDWSLIETVYENNRWKFRDQASSRGLLLNVESDQSYTCKWTHNY</sequence>
<feature type="transmembrane region" description="Helical" evidence="2">
    <location>
        <begin position="120"/>
        <end position="140"/>
    </location>
</feature>
<dbReference type="RefSeq" id="WP_127694750.1">
    <property type="nucleotide sequence ID" value="NZ_SACQ01000006.1"/>
</dbReference>
<keyword evidence="4" id="KW-1185">Reference proteome</keyword>
<feature type="region of interest" description="Disordered" evidence="1">
    <location>
        <begin position="148"/>
        <end position="169"/>
    </location>
</feature>
<feature type="transmembrane region" description="Helical" evidence="2">
    <location>
        <begin position="89"/>
        <end position="108"/>
    </location>
</feature>
<keyword evidence="2" id="KW-0812">Transmembrane</keyword>
<accession>A0A437Q639</accession>
<name>A0A437Q639_9GAMM</name>
<comment type="caution">
    <text evidence="3">The sequence shown here is derived from an EMBL/GenBank/DDBJ whole genome shotgun (WGS) entry which is preliminary data.</text>
</comment>
<dbReference type="AlphaFoldDB" id="A0A437Q639"/>
<organism evidence="3 4">
    <name type="scientific">Neptunomonas marina</name>
    <dbReference type="NCBI Taxonomy" id="1815562"/>
    <lineage>
        <taxon>Bacteria</taxon>
        <taxon>Pseudomonadati</taxon>
        <taxon>Pseudomonadota</taxon>
        <taxon>Gammaproteobacteria</taxon>
        <taxon>Oceanospirillales</taxon>
        <taxon>Oceanospirillaceae</taxon>
        <taxon>Neptunomonas</taxon>
    </lineage>
</organism>
<evidence type="ECO:0000313" key="4">
    <source>
        <dbReference type="Proteomes" id="UP000282818"/>
    </source>
</evidence>
<dbReference type="Proteomes" id="UP000282818">
    <property type="component" value="Unassembled WGS sequence"/>
</dbReference>
<gene>
    <name evidence="3" type="ORF">EOE65_12940</name>
</gene>
<evidence type="ECO:0000256" key="2">
    <source>
        <dbReference type="SAM" id="Phobius"/>
    </source>
</evidence>
<keyword evidence="2" id="KW-1133">Transmembrane helix</keyword>
<evidence type="ECO:0000256" key="1">
    <source>
        <dbReference type="SAM" id="MobiDB-lite"/>
    </source>
</evidence>
<dbReference type="EMBL" id="SACQ01000006">
    <property type="protein sequence ID" value="RVU29965.1"/>
    <property type="molecule type" value="Genomic_DNA"/>
</dbReference>
<protein>
    <submittedName>
        <fullName evidence="3">Uncharacterized protein</fullName>
    </submittedName>
</protein>
<reference evidence="3 4" key="1">
    <citation type="submission" date="2019-01" db="EMBL/GenBank/DDBJ databases">
        <authorList>
            <person name="Chen W.-M."/>
        </authorList>
    </citation>
    <scope>NUCLEOTIDE SEQUENCE [LARGE SCALE GENOMIC DNA]</scope>
    <source>
        <strain evidence="3 4">HPM-16</strain>
    </source>
</reference>
<evidence type="ECO:0000313" key="3">
    <source>
        <dbReference type="EMBL" id="RVU29965.1"/>
    </source>
</evidence>
<keyword evidence="2" id="KW-0472">Membrane</keyword>